<dbReference type="InterPro" id="IPR036396">
    <property type="entry name" value="Cyt_P450_sf"/>
</dbReference>
<dbReference type="CDD" id="cd11030">
    <property type="entry name" value="CYP105-like"/>
    <property type="match status" value="1"/>
</dbReference>
<evidence type="ECO:0000313" key="5">
    <source>
        <dbReference type="Proteomes" id="UP001595764"/>
    </source>
</evidence>
<dbReference type="GO" id="GO:0016491">
    <property type="term" value="F:oxidoreductase activity"/>
    <property type="evidence" value="ECO:0007669"/>
    <property type="project" value="UniProtKB-KW"/>
</dbReference>
<gene>
    <name evidence="4" type="ORF">ACFORO_29250</name>
</gene>
<dbReference type="EMBL" id="JBHRWI010000039">
    <property type="protein sequence ID" value="MFC3514287.1"/>
    <property type="molecule type" value="Genomic_DNA"/>
</dbReference>
<name>A0ABV7QLS7_9PSEU</name>
<evidence type="ECO:0000256" key="1">
    <source>
        <dbReference type="ARBA" id="ARBA00010617"/>
    </source>
</evidence>
<dbReference type="Proteomes" id="UP001595764">
    <property type="component" value="Unassembled WGS sequence"/>
</dbReference>
<organism evidence="4 5">
    <name type="scientific">Amycolatopsis halotolerans</name>
    <dbReference type="NCBI Taxonomy" id="330083"/>
    <lineage>
        <taxon>Bacteria</taxon>
        <taxon>Bacillati</taxon>
        <taxon>Actinomycetota</taxon>
        <taxon>Actinomycetes</taxon>
        <taxon>Pseudonocardiales</taxon>
        <taxon>Pseudonocardiaceae</taxon>
        <taxon>Amycolatopsis</taxon>
    </lineage>
</organism>
<sequence>MTTTEGAGPPKFPMSRRPGCPFDPPDELAGIRETRPVQQVRNWDGSRHWLITRYQDCRTVLGDARFSSNFRLPGYPTTGPAQLASTWRSFINMDGAEHLEQRRVLMREFTRRRAEQLRPRVQQIVDDAIDALLSQGPPADLVSRFALPVSSLVICELLGVPFEDSAFFQDRSAAMLDKTLSREGINNAREELRGFLRDLVAAKEATPGDDLISRLVRDQVQTGRMTSVQVVDTSMLLLIAGHETTADMIGLGTAALLAHPERLAEIRDSDDPAFLANAAEEMLRYLTITQSGRRRVAVADIEVGGQLIRAGEGVIVANAAANRDPRHFAAPDEIDPHQKARHHLAFGYGPHQCLGQSLARVELQVVYGTLYRRIPALRLAVAPEEVRYQHEMLIYGVHELPVSW</sequence>
<dbReference type="RefSeq" id="WP_377872214.1">
    <property type="nucleotide sequence ID" value="NZ_JBHMAY010000037.1"/>
</dbReference>
<keyword evidence="5" id="KW-1185">Reference proteome</keyword>
<evidence type="ECO:0000256" key="2">
    <source>
        <dbReference type="RuleBase" id="RU000461"/>
    </source>
</evidence>
<dbReference type="InterPro" id="IPR002397">
    <property type="entry name" value="Cyt_P450_B"/>
</dbReference>
<dbReference type="InterPro" id="IPR017972">
    <property type="entry name" value="Cyt_P450_CS"/>
</dbReference>
<evidence type="ECO:0000256" key="3">
    <source>
        <dbReference type="SAM" id="MobiDB-lite"/>
    </source>
</evidence>
<dbReference type="Gene3D" id="1.10.630.10">
    <property type="entry name" value="Cytochrome P450"/>
    <property type="match status" value="1"/>
</dbReference>
<dbReference type="PROSITE" id="PS00086">
    <property type="entry name" value="CYTOCHROME_P450"/>
    <property type="match status" value="1"/>
</dbReference>
<keyword evidence="2" id="KW-0479">Metal-binding</keyword>
<dbReference type="PANTHER" id="PTHR46696:SF1">
    <property type="entry name" value="CYTOCHROME P450 YJIB-RELATED"/>
    <property type="match status" value="1"/>
</dbReference>
<dbReference type="InterPro" id="IPR001128">
    <property type="entry name" value="Cyt_P450"/>
</dbReference>
<comment type="caution">
    <text evidence="4">The sequence shown here is derived from an EMBL/GenBank/DDBJ whole genome shotgun (WGS) entry which is preliminary data.</text>
</comment>
<feature type="region of interest" description="Disordered" evidence="3">
    <location>
        <begin position="1"/>
        <end position="27"/>
    </location>
</feature>
<dbReference type="Pfam" id="PF00067">
    <property type="entry name" value="p450"/>
    <property type="match status" value="1"/>
</dbReference>
<proteinExistence type="inferred from homology"/>
<protein>
    <submittedName>
        <fullName evidence="4">Cytochrome P450</fullName>
        <ecNumber evidence="4">1.14.-.-</ecNumber>
    </submittedName>
</protein>
<dbReference type="PANTHER" id="PTHR46696">
    <property type="entry name" value="P450, PUTATIVE (EUROFUNG)-RELATED"/>
    <property type="match status" value="1"/>
</dbReference>
<dbReference type="PRINTS" id="PR00385">
    <property type="entry name" value="P450"/>
</dbReference>
<reference evidence="5" key="1">
    <citation type="journal article" date="2019" name="Int. J. Syst. Evol. Microbiol.">
        <title>The Global Catalogue of Microorganisms (GCM) 10K type strain sequencing project: providing services to taxonomists for standard genome sequencing and annotation.</title>
        <authorList>
            <consortium name="The Broad Institute Genomics Platform"/>
            <consortium name="The Broad Institute Genome Sequencing Center for Infectious Disease"/>
            <person name="Wu L."/>
            <person name="Ma J."/>
        </authorList>
    </citation>
    <scope>NUCLEOTIDE SEQUENCE [LARGE SCALE GENOMIC DNA]</scope>
    <source>
        <strain evidence="5">CGMCC 4.7682</strain>
    </source>
</reference>
<dbReference type="SUPFAM" id="SSF48264">
    <property type="entry name" value="Cytochrome P450"/>
    <property type="match status" value="1"/>
</dbReference>
<dbReference type="EC" id="1.14.-.-" evidence="4"/>
<keyword evidence="2" id="KW-0349">Heme</keyword>
<keyword evidence="2" id="KW-0503">Monooxygenase</keyword>
<evidence type="ECO:0000313" key="4">
    <source>
        <dbReference type="EMBL" id="MFC3514287.1"/>
    </source>
</evidence>
<accession>A0ABV7QLS7</accession>
<comment type="similarity">
    <text evidence="1 2">Belongs to the cytochrome P450 family.</text>
</comment>
<keyword evidence="2" id="KW-0408">Iron</keyword>
<dbReference type="PRINTS" id="PR00359">
    <property type="entry name" value="BP450"/>
</dbReference>
<keyword evidence="2 4" id="KW-0560">Oxidoreductase</keyword>